<dbReference type="Pfam" id="PF04566">
    <property type="entry name" value="RNA_pol_Rpb2_4"/>
    <property type="match status" value="1"/>
</dbReference>
<feature type="domain" description="RNA polymerase Rpb2" evidence="19">
    <location>
        <begin position="209"/>
        <end position="389"/>
    </location>
</feature>
<dbReference type="EC" id="2.7.7.6" evidence="15"/>
<dbReference type="Gene3D" id="2.40.270.10">
    <property type="entry name" value="DNA-directed RNA polymerase, subunit 2, domain 6"/>
    <property type="match status" value="1"/>
</dbReference>
<evidence type="ECO:0000259" key="21">
    <source>
        <dbReference type="Pfam" id="PF04565"/>
    </source>
</evidence>
<feature type="domain" description="RNA polymerase Rpb2" evidence="23">
    <location>
        <begin position="646"/>
        <end position="677"/>
    </location>
</feature>
<evidence type="ECO:0000256" key="10">
    <source>
        <dbReference type="ARBA" id="ARBA00023163"/>
    </source>
</evidence>
<feature type="domain" description="RNA polymerase beta subunit protrusion" evidence="20">
    <location>
        <begin position="54"/>
        <end position="438"/>
    </location>
</feature>
<comment type="function">
    <text evidence="1 15">DNA-dependent RNA polymerase catalyzes the transcription of DNA into RNA using the four ribonucleoside triphosphates as substrates.</text>
</comment>
<dbReference type="Pfam" id="PF04561">
    <property type="entry name" value="RNA_pol_Rpb2_2"/>
    <property type="match status" value="1"/>
</dbReference>
<evidence type="ECO:0000256" key="11">
    <source>
        <dbReference type="ARBA" id="ARBA00023242"/>
    </source>
</evidence>
<evidence type="ECO:0000259" key="17">
    <source>
        <dbReference type="Pfam" id="PF00562"/>
    </source>
</evidence>
<dbReference type="Pfam" id="PF04567">
    <property type="entry name" value="RNA_pol_Rpb2_5"/>
    <property type="match status" value="1"/>
</dbReference>
<reference evidence="24 25" key="1">
    <citation type="submission" date="2023-10" db="EMBL/GenBank/DDBJ databases">
        <authorList>
            <person name="Maclean D."/>
            <person name="Macfadyen A."/>
        </authorList>
    </citation>
    <scope>NUCLEOTIDE SEQUENCE [LARGE SCALE GENOMIC DNA]</scope>
</reference>
<evidence type="ECO:0000256" key="1">
    <source>
        <dbReference type="ARBA" id="ARBA00004026"/>
    </source>
</evidence>
<dbReference type="AlphaFoldDB" id="A0AAV1HRX5"/>
<evidence type="ECO:0000256" key="9">
    <source>
        <dbReference type="ARBA" id="ARBA00022833"/>
    </source>
</evidence>
<evidence type="ECO:0000256" key="12">
    <source>
        <dbReference type="ARBA" id="ARBA00026088"/>
    </source>
</evidence>
<dbReference type="InterPro" id="IPR007642">
    <property type="entry name" value="RNA_pol_Rpb2_2"/>
</dbReference>
<dbReference type="CDD" id="cd00653">
    <property type="entry name" value="RNA_pol_B_RPB2"/>
    <property type="match status" value="1"/>
</dbReference>
<evidence type="ECO:0000256" key="6">
    <source>
        <dbReference type="ARBA" id="ARBA00022679"/>
    </source>
</evidence>
<feature type="domain" description="RNA polymerase Rpb2" evidence="18">
    <location>
        <begin position="1072"/>
        <end position="1162"/>
    </location>
</feature>
<dbReference type="Pfam" id="PF00562">
    <property type="entry name" value="RNA_pol_Rpb2_6"/>
    <property type="match status" value="1"/>
</dbReference>
<keyword evidence="11" id="KW-0539">Nucleus</keyword>
<accession>A0AAV1HRX5</accession>
<evidence type="ECO:0000256" key="15">
    <source>
        <dbReference type="RuleBase" id="RU363031"/>
    </source>
</evidence>
<dbReference type="InterPro" id="IPR007641">
    <property type="entry name" value="RNA_pol_Rpb2_7"/>
</dbReference>
<keyword evidence="7 15" id="KW-0548">Nucleotidyltransferase</keyword>
<evidence type="ECO:0000259" key="18">
    <source>
        <dbReference type="Pfam" id="PF04560"/>
    </source>
</evidence>
<dbReference type="SUPFAM" id="SSF64484">
    <property type="entry name" value="beta and beta-prime subunits of DNA dependent RNA-polymerase"/>
    <property type="match status" value="1"/>
</dbReference>
<dbReference type="Gene3D" id="3.90.1100.10">
    <property type="match status" value="2"/>
</dbReference>
<evidence type="ECO:0000256" key="8">
    <source>
        <dbReference type="ARBA" id="ARBA00022723"/>
    </source>
</evidence>
<organism evidence="24 25">
    <name type="scientific">Coccomyxa viridis</name>
    <dbReference type="NCBI Taxonomy" id="1274662"/>
    <lineage>
        <taxon>Eukaryota</taxon>
        <taxon>Viridiplantae</taxon>
        <taxon>Chlorophyta</taxon>
        <taxon>core chlorophytes</taxon>
        <taxon>Trebouxiophyceae</taxon>
        <taxon>Trebouxiophyceae incertae sedis</taxon>
        <taxon>Coccomyxaceae</taxon>
        <taxon>Coccomyxa</taxon>
    </lineage>
</organism>
<proteinExistence type="inferred from homology"/>
<evidence type="ECO:0000313" key="24">
    <source>
        <dbReference type="EMBL" id="CAK0734614.1"/>
    </source>
</evidence>
<dbReference type="InterPro" id="IPR007644">
    <property type="entry name" value="RNA_pol_bsu_protrusion"/>
</dbReference>
<dbReference type="Pfam" id="PF04563">
    <property type="entry name" value="RNA_pol_Rpb2_1"/>
    <property type="match status" value="1"/>
</dbReference>
<feature type="domain" description="DNA-directed RNA polymerase subunit 2 hybrid-binding" evidence="17">
    <location>
        <begin position="693"/>
        <end position="1070"/>
    </location>
</feature>
<evidence type="ECO:0000256" key="2">
    <source>
        <dbReference type="ARBA" id="ARBA00004123"/>
    </source>
</evidence>
<dbReference type="FunFam" id="3.90.1800.10:FF:000003">
    <property type="entry name" value="DNA-directed RNA polymerase subunit beta"/>
    <property type="match status" value="1"/>
</dbReference>
<feature type="domain" description="RNA polymerase Rpb2" evidence="22">
    <location>
        <begin position="566"/>
        <end position="625"/>
    </location>
</feature>
<keyword evidence="8" id="KW-0479">Metal-binding</keyword>
<dbReference type="PROSITE" id="PS01166">
    <property type="entry name" value="RNA_POL_BETA"/>
    <property type="match status" value="1"/>
</dbReference>
<gene>
    <name evidence="24" type="primary">POLR3B</name>
    <name evidence="24" type="ORF">CVIRNUC_000457</name>
</gene>
<evidence type="ECO:0000259" key="19">
    <source>
        <dbReference type="Pfam" id="PF04561"/>
    </source>
</evidence>
<evidence type="ECO:0000259" key="20">
    <source>
        <dbReference type="Pfam" id="PF04563"/>
    </source>
</evidence>
<dbReference type="GO" id="GO:0003899">
    <property type="term" value="F:DNA-directed RNA polymerase activity"/>
    <property type="evidence" value="ECO:0007669"/>
    <property type="project" value="UniProtKB-EC"/>
</dbReference>
<evidence type="ECO:0000256" key="13">
    <source>
        <dbReference type="ARBA" id="ARBA00048552"/>
    </source>
</evidence>
<feature type="domain" description="RNA polymerase Rpb2" evidence="21">
    <location>
        <begin position="465"/>
        <end position="529"/>
    </location>
</feature>
<dbReference type="GO" id="GO:0006383">
    <property type="term" value="P:transcription by RNA polymerase III"/>
    <property type="evidence" value="ECO:0007669"/>
    <property type="project" value="UniProtKB-ARBA"/>
</dbReference>
<dbReference type="InterPro" id="IPR007647">
    <property type="entry name" value="RNA_pol_Rpb2_5"/>
</dbReference>
<evidence type="ECO:0000256" key="4">
    <source>
        <dbReference type="ARBA" id="ARBA00006835"/>
    </source>
</evidence>
<protein>
    <recommendedName>
        <fullName evidence="15">DNA-directed RNA polymerase subunit beta</fullName>
        <ecNumber evidence="15">2.7.7.6</ecNumber>
    </recommendedName>
</protein>
<keyword evidence="5 15" id="KW-0240">DNA-directed RNA polymerase</keyword>
<dbReference type="Gene3D" id="3.90.1800.10">
    <property type="entry name" value="RNA polymerase alpha subunit dimerisation domain"/>
    <property type="match status" value="1"/>
</dbReference>
<keyword evidence="10 15" id="KW-0804">Transcription</keyword>
<name>A0AAV1HRX5_9CHLO</name>
<dbReference type="InterPro" id="IPR007120">
    <property type="entry name" value="DNA-dir_RNAP_su2_dom"/>
</dbReference>
<dbReference type="FunFam" id="2.40.270.10:FF:000011">
    <property type="entry name" value="DNA-directed RNA polymerase subunit beta"/>
    <property type="match status" value="1"/>
</dbReference>
<comment type="similarity">
    <text evidence="4 14">Belongs to the RNA polymerase beta chain family.</text>
</comment>
<dbReference type="GO" id="GO:0032549">
    <property type="term" value="F:ribonucleoside binding"/>
    <property type="evidence" value="ECO:0007669"/>
    <property type="project" value="InterPro"/>
</dbReference>
<evidence type="ECO:0000256" key="3">
    <source>
        <dbReference type="ARBA" id="ARBA00004474"/>
    </source>
</evidence>
<dbReference type="InterPro" id="IPR007646">
    <property type="entry name" value="RNA_pol_Rpb2_4"/>
</dbReference>
<evidence type="ECO:0000256" key="7">
    <source>
        <dbReference type="ARBA" id="ARBA00022695"/>
    </source>
</evidence>
<keyword evidence="9" id="KW-0862">Zinc</keyword>
<dbReference type="Pfam" id="PF04560">
    <property type="entry name" value="RNA_pol_Rpb2_7"/>
    <property type="match status" value="1"/>
</dbReference>
<dbReference type="InterPro" id="IPR007121">
    <property type="entry name" value="RNA_pol_bsu_CS"/>
</dbReference>
<feature type="region of interest" description="Disordered" evidence="16">
    <location>
        <begin position="814"/>
        <end position="833"/>
    </location>
</feature>
<evidence type="ECO:0000259" key="22">
    <source>
        <dbReference type="Pfam" id="PF04566"/>
    </source>
</evidence>
<dbReference type="PANTHER" id="PTHR20856">
    <property type="entry name" value="DNA-DIRECTED RNA POLYMERASE I SUBUNIT 2"/>
    <property type="match status" value="1"/>
</dbReference>
<dbReference type="InterPro" id="IPR037033">
    <property type="entry name" value="DNA-dir_RNAP_su2_hyb_sf"/>
</dbReference>
<keyword evidence="25" id="KW-1185">Reference proteome</keyword>
<dbReference type="GO" id="GO:0000428">
    <property type="term" value="C:DNA-directed RNA polymerase complex"/>
    <property type="evidence" value="ECO:0007669"/>
    <property type="project" value="UniProtKB-KW"/>
</dbReference>
<dbReference type="FunFam" id="2.40.270.10:FF:000006">
    <property type="entry name" value="DNA-directed RNA polymerase subunit beta"/>
    <property type="match status" value="1"/>
</dbReference>
<comment type="subunit">
    <text evidence="12">In plastids the minimal PEP RNA polymerase catalytic core is composed of four subunits: alpha, beta, beta', and beta''. When a (nuclear-encoded) sigma factor is associated with the core the holoenzyme is formed, which can initiate transcription.</text>
</comment>
<dbReference type="GO" id="GO:0046872">
    <property type="term" value="F:metal ion binding"/>
    <property type="evidence" value="ECO:0007669"/>
    <property type="project" value="UniProtKB-KW"/>
</dbReference>
<dbReference type="FunFam" id="3.90.1100.10:FF:000009">
    <property type="entry name" value="DNA-directed RNA polymerase subunit beta"/>
    <property type="match status" value="1"/>
</dbReference>
<comment type="subcellular location">
    <subcellularLocation>
        <location evidence="2">Nucleus</location>
    </subcellularLocation>
    <subcellularLocation>
        <location evidence="3">Plastid</location>
    </subcellularLocation>
</comment>
<dbReference type="InterPro" id="IPR014724">
    <property type="entry name" value="RNA_pol_RPB2_OB-fold"/>
</dbReference>
<dbReference type="FunFam" id="3.90.1100.10:FF:000021">
    <property type="entry name" value="DNA-directed RNA polymerase subunit beta"/>
    <property type="match status" value="1"/>
</dbReference>
<dbReference type="GO" id="GO:0009536">
    <property type="term" value="C:plastid"/>
    <property type="evidence" value="ECO:0007669"/>
    <property type="project" value="UniProtKB-SubCell"/>
</dbReference>
<evidence type="ECO:0000313" key="25">
    <source>
        <dbReference type="Proteomes" id="UP001314263"/>
    </source>
</evidence>
<dbReference type="Proteomes" id="UP001314263">
    <property type="component" value="Unassembled WGS sequence"/>
</dbReference>
<evidence type="ECO:0000256" key="16">
    <source>
        <dbReference type="SAM" id="MobiDB-lite"/>
    </source>
</evidence>
<dbReference type="GO" id="GO:0005634">
    <property type="term" value="C:nucleus"/>
    <property type="evidence" value="ECO:0007669"/>
    <property type="project" value="UniProtKB-SubCell"/>
</dbReference>
<evidence type="ECO:0000256" key="5">
    <source>
        <dbReference type="ARBA" id="ARBA00022478"/>
    </source>
</evidence>
<dbReference type="EMBL" id="CAUYUE010000001">
    <property type="protein sequence ID" value="CAK0734614.1"/>
    <property type="molecule type" value="Genomic_DNA"/>
</dbReference>
<dbReference type="Pfam" id="PF04565">
    <property type="entry name" value="RNA_pol_Rpb2_3"/>
    <property type="match status" value="1"/>
</dbReference>
<dbReference type="FunFam" id="3.90.1110.10:FF:000006">
    <property type="entry name" value="DNA-directed RNA polymerase subunit beta"/>
    <property type="match status" value="1"/>
</dbReference>
<dbReference type="Gene3D" id="2.40.50.150">
    <property type="match status" value="1"/>
</dbReference>
<dbReference type="InterPro" id="IPR015712">
    <property type="entry name" value="DNA-dir_RNA_pol_su2"/>
</dbReference>
<comment type="caution">
    <text evidence="24">The sequence shown here is derived from an EMBL/GenBank/DDBJ whole genome shotgun (WGS) entry which is preliminary data.</text>
</comment>
<dbReference type="GO" id="GO:0003677">
    <property type="term" value="F:DNA binding"/>
    <property type="evidence" value="ECO:0007669"/>
    <property type="project" value="InterPro"/>
</dbReference>
<sequence>MTAAEALPNGSLDGPELQDGVHEALHGDPRKLTVPIKAVQDKYELLPAFLKVRGLVKQHIDSFNYFINHEIKKIVHAKGNEKVTCDADPNFFFKYTDIFVGQPQVEEDYITSGITPQQCRLRDMTYSAPISVNVEYTRGKEIVVRQGKDGVGAVNIGRIPLMLRCDRCVLTDKSEAELAKLGECPLDPGGYFVVKGTEKVILIQEQLSKNRIIVDLDSKGQITASVTSSTHERKSKTNIVLSKRTCLALRHNAFMDDINMVIVMRAMGLESDQEIMELIGSEPGVAALMASTVQEAKAAGIFTKQQALEYMGPRVKSAQRAMGRMRARPKVDEARDILANVVVCHVPVIHYNFQQKIQYLAMMMRRMLAAMLDPKLVDDRDYYGNKRLELAGGLLALLFEDLFKRMNQELKRAADTTLSKANRASAFDAGKNLRAEIISHGMESSISSGNWSIKRFRMERKGVTQVLSRLSFVAALGMMTRISSQFEKTRKVSGPRALQASQWGMLCPADTPEGESCGLVKNLALMTHVTTDEDEAPLIRLADLLGTHPASLKPGHDFKQRSVAIVSLNGSILGVHRAPEKLVRGFRAARRAGGIGGFVSVYRQAGAVHIASDGGRVCRPLIVCEGGAPKVTAEHTAKLKQGIWGFEDFLRNGLVEYLDVNEEDNALIALYEENVGPNTTHLEIEPFTVLGVVAGLIPYPHHNQSPRNTYQCAMGKQAMGNVAYNQLNTMNTLLYLLVYPQRPLLTTKTIELIGFDKLGAGQNATVAVMSYSGYDIEDAIIMNKASLDRGFGRCVVLRKYGTVLKKHQNRSADLLEPPKIPAGQTQGTGRQKVLDRDGIAAVGERVMAGDILINKQSPTSTKDVPLEQGPPAYKQMPVSWKAPQGESCYVDKVLLTQNDDAHIVIKALTRHTRRPEVGDKFSSRHGQKGVVGAIVPQEDLPFSERGLCPDLIMNPHGFPSRMTVGKMLELIGSKAAVCDGRFRYGTAFGERAGLADTQQSISEALVKNGFSYSGKDMLTSGSTGEPLEALIFMGPVYYQKLKHMVVDKMHARARGPRVVLTRQPTEGRSRDGGLRLGEMERDCLIGYGASMLLLERLMISSDQFEVHVCKHCGLLGYYDANLGYAVCPSTKSSEQMATLKLPYACKLLFQELQSMNIIPRLKLAEA</sequence>
<dbReference type="NCBIfam" id="NF007175">
    <property type="entry name" value="PRK09606.1"/>
    <property type="match status" value="1"/>
</dbReference>
<evidence type="ECO:0000259" key="23">
    <source>
        <dbReference type="Pfam" id="PF04567"/>
    </source>
</evidence>
<evidence type="ECO:0000256" key="14">
    <source>
        <dbReference type="RuleBase" id="RU000434"/>
    </source>
</evidence>
<dbReference type="InterPro" id="IPR007645">
    <property type="entry name" value="RNA_pol_Rpb2_3"/>
</dbReference>
<comment type="catalytic activity">
    <reaction evidence="13 15">
        <text>RNA(n) + a ribonucleoside 5'-triphosphate = RNA(n+1) + diphosphate</text>
        <dbReference type="Rhea" id="RHEA:21248"/>
        <dbReference type="Rhea" id="RHEA-COMP:14527"/>
        <dbReference type="Rhea" id="RHEA-COMP:17342"/>
        <dbReference type="ChEBI" id="CHEBI:33019"/>
        <dbReference type="ChEBI" id="CHEBI:61557"/>
        <dbReference type="ChEBI" id="CHEBI:140395"/>
        <dbReference type="EC" id="2.7.7.6"/>
    </reaction>
</comment>
<keyword evidence="6 15" id="KW-0808">Transferase</keyword>